<sequence>MRIISNSDLTSCQMLCIIYLQFMALNIARTQDGKSPHTQNEAIHET</sequence>
<reference evidence="1" key="2">
    <citation type="journal article" date="2015" name="Data Brief">
        <title>Shoot transcriptome of the giant reed, Arundo donax.</title>
        <authorList>
            <person name="Barrero R.A."/>
            <person name="Guerrero F.D."/>
            <person name="Moolhuijzen P."/>
            <person name="Goolsby J.A."/>
            <person name="Tidwell J."/>
            <person name="Bellgard S.E."/>
            <person name="Bellgard M.I."/>
        </authorList>
    </citation>
    <scope>NUCLEOTIDE SEQUENCE</scope>
    <source>
        <tissue evidence="1">Shoot tissue taken approximately 20 cm above the soil surface</tissue>
    </source>
</reference>
<name>A0A0A9GBV1_ARUDO</name>
<organism evidence="1">
    <name type="scientific">Arundo donax</name>
    <name type="common">Giant reed</name>
    <name type="synonym">Donax arundinaceus</name>
    <dbReference type="NCBI Taxonomy" id="35708"/>
    <lineage>
        <taxon>Eukaryota</taxon>
        <taxon>Viridiplantae</taxon>
        <taxon>Streptophyta</taxon>
        <taxon>Embryophyta</taxon>
        <taxon>Tracheophyta</taxon>
        <taxon>Spermatophyta</taxon>
        <taxon>Magnoliopsida</taxon>
        <taxon>Liliopsida</taxon>
        <taxon>Poales</taxon>
        <taxon>Poaceae</taxon>
        <taxon>PACMAD clade</taxon>
        <taxon>Arundinoideae</taxon>
        <taxon>Arundineae</taxon>
        <taxon>Arundo</taxon>
    </lineage>
</organism>
<reference evidence="1" key="1">
    <citation type="submission" date="2014-09" db="EMBL/GenBank/DDBJ databases">
        <authorList>
            <person name="Magalhaes I.L.F."/>
            <person name="Oliveira U."/>
            <person name="Santos F.R."/>
            <person name="Vidigal T.H.D.A."/>
            <person name="Brescovit A.D."/>
            <person name="Santos A.J."/>
        </authorList>
    </citation>
    <scope>NUCLEOTIDE SEQUENCE</scope>
    <source>
        <tissue evidence="1">Shoot tissue taken approximately 20 cm above the soil surface</tissue>
    </source>
</reference>
<evidence type="ECO:0000313" key="1">
    <source>
        <dbReference type="EMBL" id="JAE21982.1"/>
    </source>
</evidence>
<dbReference type="EMBL" id="GBRH01175914">
    <property type="protein sequence ID" value="JAE21982.1"/>
    <property type="molecule type" value="Transcribed_RNA"/>
</dbReference>
<dbReference type="AlphaFoldDB" id="A0A0A9GBV1"/>
<proteinExistence type="predicted"/>
<accession>A0A0A9GBV1</accession>
<protein>
    <submittedName>
        <fullName evidence="1">Uncharacterized protein</fullName>
    </submittedName>
</protein>